<evidence type="ECO:0000256" key="5">
    <source>
        <dbReference type="SAM" id="MobiDB-lite"/>
    </source>
</evidence>
<dbReference type="InterPro" id="IPR009081">
    <property type="entry name" value="PP-bd_ACP"/>
</dbReference>
<dbReference type="InterPro" id="IPR020841">
    <property type="entry name" value="PKS_Beta-ketoAc_synthase_dom"/>
</dbReference>
<dbReference type="PANTHER" id="PTHR43775">
    <property type="entry name" value="FATTY ACID SYNTHASE"/>
    <property type="match status" value="1"/>
</dbReference>
<organism evidence="8 9">
    <name type="scientific">Rhodococcus artemisiae</name>
    <dbReference type="NCBI Taxonomy" id="714159"/>
    <lineage>
        <taxon>Bacteria</taxon>
        <taxon>Bacillati</taxon>
        <taxon>Actinomycetota</taxon>
        <taxon>Actinomycetes</taxon>
        <taxon>Mycobacteriales</taxon>
        <taxon>Nocardiaceae</taxon>
        <taxon>Rhodococcus</taxon>
    </lineage>
</organism>
<evidence type="ECO:0000256" key="2">
    <source>
        <dbReference type="ARBA" id="ARBA00022553"/>
    </source>
</evidence>
<comment type="caution">
    <text evidence="8">The sequence shown here is derived from an EMBL/GenBank/DDBJ whole genome shotgun (WGS) entry which is preliminary data.</text>
</comment>
<dbReference type="InterPro" id="IPR016036">
    <property type="entry name" value="Malonyl_transacylase_ACP-bd"/>
</dbReference>
<dbReference type="Gene3D" id="3.40.47.10">
    <property type="match status" value="1"/>
</dbReference>
<dbReference type="InterPro" id="IPR036736">
    <property type="entry name" value="ACP-like_sf"/>
</dbReference>
<keyword evidence="1" id="KW-0596">Phosphopantetheine</keyword>
<sequence length="1498" mass="156131">MTEAIADPAPEPGAAYDPELDIAVIAMEGRFPGATDVEALWEALLEGQDLTSEIPASEGTGNADPDQVLREAVVEGIDRFDAAHFGIPAAQAALIDPQQRIFVELCRHALDSAGYDPRRWTGRIGVYAASGQGDYLMRQVLPTLRDGPESVEMFSAAISNLVSSLPTRVAYLLGLTGPALAVQTACSSSLVAVHTACQDLLTLRSDLALAGGVTLNPTPGVGYRYEPGGLLSPDGRCRPFDADAAGMAGGDGAAVVVLKRLSDALRDGDRIRAVISGSAVNNDGNRKVGFTAPSVEGQAEVIADALASAGVDASDIGYVEAHGTGTPVGDPIEIASLKRVFGSSPREHPCLVGSVKSNLGHTDTAAGVIGLIKAVLCVERATIPASIHFRTPNPDLGLDGSPFRIADSTTEWNHPGARRAGVSAFGIGGTNAHVIVTEPPAVAAPSGPDEPSVVVLSATSPGTLDRAVSDLADHVRKSAPAPGRPRLADVAFTLQTGRPEHPYRWALAAADLDDLAARLVAGAGETGSAASGSRPVAWLFPGGGVHYPGLAADLRRLHPVFDSTIGRAVRYCATAGIDLEAVLSGVDPADPTAVTGAGFCAVVAVESALASLLMSWGMTPCAVLGHSLGEYSAAVTAGVLSLEDALTAVIARGALLTRAGGSSVVVAADAASLTDVLTAHPDIDLAAVNSPESCLFSGPTDAISALTDHLDAAGVPVRALRVSTAVHSRLLDPVLDEYRDVLRRLEFHPPTIPLIGAAHAAVLDDATATATDYWVEQTRRPVQFAESVRLVAKEFGDPLLLEVGPGRGLTTAARTIGADATHTMRTSDDTRHDAEILAAALGHIWVHGGAVDLLAVHRDRERRREPLPVYPFERTRHWITPSTNRFGGDPPLGHLVPDGLGAGFETARALARPGRHLLLGHPGTILAAAPPAPAPAELAVSDTGTPSPPDPDSLGTALLDRFAALSVLRAFGSAGIGVAPGDILCTPELLRSLTVQRPYDRLVAELVDLLIASGLATGSTDRCVLGNDAGNDPTALRQRVLDERPDLAAELDSITHCANHLVAVAGGRESGVEAMFASEAFAVHHAAEDARADTLLAPSRDSVVEAMVRIADAAEGRPLRILELGAGRGFVTWPIAEALRGREGIEYVVTDIGRSLVLDAREEAGRRGLDFLRFDVLDAGLDPAAQGFDPGSVDVVVAFNVLHAVENLSVAVDHAVSLLAPGGTAIVLELARLPRHGILTAGLFEGMWHHTDALRDRLPIVAPEVWESELVRAGCTLTTVAHPDGAGGTHSLIVGRRGAEPAEQRLATLRATGARVECITAPGVTVPLTLTETTAVTELTAATEPTAVTVPTAFPTAPADPPVSGSSSRRERSTLDGRPALTTPYREPSGNVEELVASRWAEALGLDRVGVDDDFFELGGESLLAMRILNALRRDFSVEMPARTIFDRPTVAAVAVFVEQLDRSRPSATTDASPLRRRGRTAVLDGDGSLITTEETLP</sequence>
<dbReference type="PANTHER" id="PTHR43775:SF37">
    <property type="entry name" value="SI:DKEY-61P9.11"/>
    <property type="match status" value="1"/>
</dbReference>
<dbReference type="InterPro" id="IPR050091">
    <property type="entry name" value="PKS_NRPS_Biosynth_Enz"/>
</dbReference>
<dbReference type="InterPro" id="IPR006162">
    <property type="entry name" value="Ppantetheine_attach_site"/>
</dbReference>
<dbReference type="SUPFAM" id="SSF52151">
    <property type="entry name" value="FabD/lysophospholipase-like"/>
    <property type="match status" value="1"/>
</dbReference>
<evidence type="ECO:0000313" key="9">
    <source>
        <dbReference type="Proteomes" id="UP001336020"/>
    </source>
</evidence>
<proteinExistence type="predicted"/>
<evidence type="ECO:0000313" key="8">
    <source>
        <dbReference type="EMBL" id="MEE2060150.1"/>
    </source>
</evidence>
<dbReference type="Proteomes" id="UP001336020">
    <property type="component" value="Unassembled WGS sequence"/>
</dbReference>
<dbReference type="InterPro" id="IPR032821">
    <property type="entry name" value="PKS_assoc"/>
</dbReference>
<dbReference type="Pfam" id="PF00550">
    <property type="entry name" value="PP-binding"/>
    <property type="match status" value="1"/>
</dbReference>
<dbReference type="Gene3D" id="3.40.50.150">
    <property type="entry name" value="Vaccinia Virus protein VP39"/>
    <property type="match status" value="1"/>
</dbReference>
<dbReference type="SUPFAM" id="SSF53901">
    <property type="entry name" value="Thiolase-like"/>
    <property type="match status" value="1"/>
</dbReference>
<dbReference type="Pfam" id="PF00109">
    <property type="entry name" value="ketoacyl-synt"/>
    <property type="match status" value="1"/>
</dbReference>
<evidence type="ECO:0000256" key="3">
    <source>
        <dbReference type="ARBA" id="ARBA00022679"/>
    </source>
</evidence>
<dbReference type="Pfam" id="PF16197">
    <property type="entry name" value="KAsynt_C_assoc"/>
    <property type="match status" value="1"/>
</dbReference>
<evidence type="ECO:0000259" key="7">
    <source>
        <dbReference type="PROSITE" id="PS52004"/>
    </source>
</evidence>
<evidence type="ECO:0000259" key="6">
    <source>
        <dbReference type="PROSITE" id="PS50075"/>
    </source>
</evidence>
<dbReference type="InterPro" id="IPR020806">
    <property type="entry name" value="PKS_PP-bd"/>
</dbReference>
<dbReference type="PROSITE" id="PS52004">
    <property type="entry name" value="KS3_2"/>
    <property type="match status" value="1"/>
</dbReference>
<dbReference type="SUPFAM" id="SSF55048">
    <property type="entry name" value="Probable ACP-binding domain of malonyl-CoA ACP transacylase"/>
    <property type="match status" value="1"/>
</dbReference>
<keyword evidence="2" id="KW-0597">Phosphoprotein</keyword>
<dbReference type="InterPro" id="IPR013217">
    <property type="entry name" value="Methyltransf_12"/>
</dbReference>
<dbReference type="InterPro" id="IPR014031">
    <property type="entry name" value="Ketoacyl_synth_C"/>
</dbReference>
<dbReference type="InterPro" id="IPR029063">
    <property type="entry name" value="SAM-dependent_MTases_sf"/>
</dbReference>
<reference evidence="8 9" key="1">
    <citation type="submission" date="2023-07" db="EMBL/GenBank/DDBJ databases">
        <authorList>
            <person name="Girao M."/>
            <person name="Carvalho M.F."/>
        </authorList>
    </citation>
    <scope>NUCLEOTIDE SEQUENCE [LARGE SCALE GENOMIC DNA]</scope>
    <source>
        <strain evidence="8 9">YIM65754</strain>
    </source>
</reference>
<feature type="region of interest" description="Disordered" evidence="5">
    <location>
        <begin position="1351"/>
        <end position="1389"/>
    </location>
</feature>
<keyword evidence="9" id="KW-1185">Reference proteome</keyword>
<dbReference type="CDD" id="cd00833">
    <property type="entry name" value="PKS"/>
    <property type="match status" value="1"/>
</dbReference>
<dbReference type="Pfam" id="PF00698">
    <property type="entry name" value="Acyl_transf_1"/>
    <property type="match status" value="1"/>
</dbReference>
<dbReference type="RefSeq" id="WP_330135340.1">
    <property type="nucleotide sequence ID" value="NZ_JAUTXY010000011.1"/>
</dbReference>
<dbReference type="InterPro" id="IPR001227">
    <property type="entry name" value="Ac_transferase_dom_sf"/>
</dbReference>
<protein>
    <submittedName>
        <fullName evidence="8">Beta-ketoacyl synthase N-terminal-like domain-containing protein</fullName>
    </submittedName>
</protein>
<keyword evidence="3" id="KW-0808">Transferase</keyword>
<dbReference type="Pfam" id="PF02801">
    <property type="entry name" value="Ketoacyl-synt_C"/>
    <property type="match status" value="1"/>
</dbReference>
<dbReference type="PROSITE" id="PS00606">
    <property type="entry name" value="KS3_1"/>
    <property type="match status" value="1"/>
</dbReference>
<dbReference type="PROSITE" id="PS00012">
    <property type="entry name" value="PHOSPHOPANTETHEINE"/>
    <property type="match status" value="1"/>
</dbReference>
<dbReference type="Pfam" id="PF08242">
    <property type="entry name" value="Methyltransf_12"/>
    <property type="match status" value="1"/>
</dbReference>
<accession>A0ABU7LF15</accession>
<dbReference type="EMBL" id="JAUTXY010000011">
    <property type="protein sequence ID" value="MEE2060150.1"/>
    <property type="molecule type" value="Genomic_DNA"/>
</dbReference>
<feature type="domain" description="Ketosynthase family 3 (KS3)" evidence="7">
    <location>
        <begin position="19"/>
        <end position="438"/>
    </location>
</feature>
<evidence type="ECO:0000256" key="4">
    <source>
        <dbReference type="ARBA" id="ARBA00023268"/>
    </source>
</evidence>
<dbReference type="InterPro" id="IPR014030">
    <property type="entry name" value="Ketoacyl_synth_N"/>
</dbReference>
<name>A0ABU7LF15_9NOCA</name>
<evidence type="ECO:0000256" key="1">
    <source>
        <dbReference type="ARBA" id="ARBA00022450"/>
    </source>
</evidence>
<feature type="domain" description="Carrier" evidence="6">
    <location>
        <begin position="1387"/>
        <end position="1462"/>
    </location>
</feature>
<dbReference type="SUPFAM" id="SSF53335">
    <property type="entry name" value="S-adenosyl-L-methionine-dependent methyltransferases"/>
    <property type="match status" value="1"/>
</dbReference>
<dbReference type="PROSITE" id="PS50075">
    <property type="entry name" value="CARRIER"/>
    <property type="match status" value="1"/>
</dbReference>
<dbReference type="InterPro" id="IPR016035">
    <property type="entry name" value="Acyl_Trfase/lysoPLipase"/>
</dbReference>
<keyword evidence="4" id="KW-0511">Multifunctional enzyme</keyword>
<dbReference type="InterPro" id="IPR018201">
    <property type="entry name" value="Ketoacyl_synth_AS"/>
</dbReference>
<dbReference type="SMART" id="SM00827">
    <property type="entry name" value="PKS_AT"/>
    <property type="match status" value="1"/>
</dbReference>
<dbReference type="Gene3D" id="3.40.50.1820">
    <property type="entry name" value="alpha/beta hydrolase"/>
    <property type="match status" value="1"/>
</dbReference>
<dbReference type="SMART" id="SM00825">
    <property type="entry name" value="PKS_KS"/>
    <property type="match status" value="1"/>
</dbReference>
<dbReference type="SMART" id="SM00823">
    <property type="entry name" value="PKS_PP"/>
    <property type="match status" value="1"/>
</dbReference>
<dbReference type="SUPFAM" id="SSF47336">
    <property type="entry name" value="ACP-like"/>
    <property type="match status" value="1"/>
</dbReference>
<dbReference type="Gene3D" id="3.30.70.3290">
    <property type="match status" value="1"/>
</dbReference>
<gene>
    <name evidence="8" type="ORF">Q7514_21765</name>
</gene>
<dbReference type="InterPro" id="IPR014043">
    <property type="entry name" value="Acyl_transferase_dom"/>
</dbReference>
<dbReference type="CDD" id="cd02440">
    <property type="entry name" value="AdoMet_MTases"/>
    <property type="match status" value="1"/>
</dbReference>
<dbReference type="InterPro" id="IPR029058">
    <property type="entry name" value="AB_hydrolase_fold"/>
</dbReference>
<dbReference type="Gene3D" id="3.40.366.10">
    <property type="entry name" value="Malonyl-Coenzyme A Acyl Carrier Protein, domain 2"/>
    <property type="match status" value="1"/>
</dbReference>
<dbReference type="InterPro" id="IPR016039">
    <property type="entry name" value="Thiolase-like"/>
</dbReference>